<reference evidence="1 3" key="1">
    <citation type="submission" date="2007-08" db="EMBL/GenBank/DDBJ databases">
        <title>Draft genome sequence of Clostridium leptum (DSM 753).</title>
        <authorList>
            <person name="Sudarsanam P."/>
            <person name="Ley R."/>
            <person name="Guruge J."/>
            <person name="Turnbaugh P.J."/>
            <person name="Mahowald M."/>
            <person name="Liep D."/>
            <person name="Gordon J."/>
        </authorList>
    </citation>
    <scope>NUCLEOTIDE SEQUENCE [LARGE SCALE GENOMIC DNA]</scope>
    <source>
        <strain evidence="1 3">DSM 753</strain>
    </source>
</reference>
<dbReference type="EMBL" id="ABCB02000019">
    <property type="protein sequence ID" value="EDO60675.1"/>
    <property type="molecule type" value="Genomic_DNA"/>
</dbReference>
<dbReference type="HOGENOM" id="CLU_170925_0_0_9"/>
<gene>
    <name evidence="2" type="ORF">CH238_07105</name>
    <name evidence="1" type="ORF">CLOLEP_02272</name>
</gene>
<sequence length="113" mass="13074">MVMMKSYRKAGVPMEKQRMLKMSQLEQDMLVKALCDAQSDVQPKQAEEMRSLAAKTVRAPRRRLYLSDEEFGRAVQALNRKRNAYLSAGRSSVGFDRILLKLLNSKYRHTPVR</sequence>
<dbReference type="Proteomes" id="UP000220611">
    <property type="component" value="Unassembled WGS sequence"/>
</dbReference>
<dbReference type="EMBL" id="NOXF01000004">
    <property type="protein sequence ID" value="PEQ24722.1"/>
    <property type="molecule type" value="Genomic_DNA"/>
</dbReference>
<keyword evidence="4" id="KW-1185">Reference proteome</keyword>
<evidence type="ECO:0000313" key="1">
    <source>
        <dbReference type="EMBL" id="EDO60675.1"/>
    </source>
</evidence>
<dbReference type="eggNOG" id="ENOG5030SH0">
    <property type="taxonomic scope" value="Bacteria"/>
</dbReference>
<evidence type="ECO:0000313" key="2">
    <source>
        <dbReference type="EMBL" id="PEQ24722.1"/>
    </source>
</evidence>
<organism evidence="1 3">
    <name type="scientific">[Clostridium] leptum DSM 753</name>
    <dbReference type="NCBI Taxonomy" id="428125"/>
    <lineage>
        <taxon>Bacteria</taxon>
        <taxon>Bacillati</taxon>
        <taxon>Bacillota</taxon>
        <taxon>Clostridia</taxon>
        <taxon>Eubacteriales</taxon>
        <taxon>Oscillospiraceae</taxon>
        <taxon>Oscillospiraceae incertae sedis</taxon>
    </lineage>
</organism>
<reference evidence="2 4" key="3">
    <citation type="submission" date="2017-07" db="EMBL/GenBank/DDBJ databases">
        <title>Prevalence of linear plasmids in Cutibacterium (Propionibacterium) acnes isolates obtained from prostatic tissue.</title>
        <authorList>
            <person name="Davidsson S."/>
            <person name="Carlsson J."/>
            <person name="Molling P."/>
            <person name="Andren O."/>
            <person name="Andersson S.-O."/>
            <person name="Brzuszkiewicz E."/>
            <person name="Poehlein A."/>
            <person name="Al-Zeer M."/>
            <person name="Brinkmann V."/>
            <person name="Scavenius C."/>
            <person name="Nazipi S."/>
            <person name="Soderquist B."/>
            <person name="Bruggemann H."/>
        </authorList>
    </citation>
    <scope>NUCLEOTIDE SEQUENCE [LARGE SCALE GENOMIC DNA]</scope>
    <source>
        <strain evidence="2 4">DSM 753</strain>
    </source>
</reference>
<name>A7VUM5_9FIRM</name>
<reference evidence="1 3" key="2">
    <citation type="submission" date="2007-08" db="EMBL/GenBank/DDBJ databases">
        <authorList>
            <person name="Fulton L."/>
            <person name="Clifton S."/>
            <person name="Fulton B."/>
            <person name="Xu J."/>
            <person name="Minx P."/>
            <person name="Pepin K.H."/>
            <person name="Johnson M."/>
            <person name="Thiruvilangam P."/>
            <person name="Bhonagiri V."/>
            <person name="Nash W.E."/>
            <person name="Wang C."/>
            <person name="Mardis E.R."/>
            <person name="Wilson R.K."/>
        </authorList>
    </citation>
    <scope>NUCLEOTIDE SEQUENCE [LARGE SCALE GENOMIC DNA]</scope>
    <source>
        <strain evidence="1 3">DSM 753</strain>
    </source>
</reference>
<proteinExistence type="predicted"/>
<evidence type="ECO:0000313" key="4">
    <source>
        <dbReference type="Proteomes" id="UP000220611"/>
    </source>
</evidence>
<dbReference type="Proteomes" id="UP000003490">
    <property type="component" value="Unassembled WGS sequence"/>
</dbReference>
<evidence type="ECO:0000313" key="3">
    <source>
        <dbReference type="Proteomes" id="UP000003490"/>
    </source>
</evidence>
<dbReference type="AlphaFoldDB" id="A7VUM5"/>
<comment type="caution">
    <text evidence="1">The sequence shown here is derived from an EMBL/GenBank/DDBJ whole genome shotgun (WGS) entry which is preliminary data.</text>
</comment>
<protein>
    <submittedName>
        <fullName evidence="1">Uncharacterized protein</fullName>
    </submittedName>
</protein>
<accession>A7VUM5</accession>